<dbReference type="GO" id="GO:0004252">
    <property type="term" value="F:serine-type endopeptidase activity"/>
    <property type="evidence" value="ECO:0007669"/>
    <property type="project" value="InterPro"/>
</dbReference>
<feature type="non-terminal residue" evidence="16">
    <location>
        <position position="1"/>
    </location>
</feature>
<dbReference type="Pfam" id="PF00059">
    <property type="entry name" value="Lectin_C"/>
    <property type="match status" value="1"/>
</dbReference>
<evidence type="ECO:0000256" key="3">
    <source>
        <dbReference type="ARBA" id="ARBA00022614"/>
    </source>
</evidence>
<dbReference type="SUPFAM" id="SSF52058">
    <property type="entry name" value="L domain-like"/>
    <property type="match status" value="2"/>
</dbReference>
<keyword evidence="7 12" id="KW-0378">Hydrolase</keyword>
<dbReference type="SUPFAM" id="SSF56436">
    <property type="entry name" value="C-type lectin-like"/>
    <property type="match status" value="1"/>
</dbReference>
<evidence type="ECO:0000256" key="13">
    <source>
        <dbReference type="SAM" id="SignalP"/>
    </source>
</evidence>
<dbReference type="Gene3D" id="3.80.10.10">
    <property type="entry name" value="Ribonuclease Inhibitor"/>
    <property type="match status" value="2"/>
</dbReference>
<evidence type="ECO:0000259" key="14">
    <source>
        <dbReference type="PROSITE" id="PS50041"/>
    </source>
</evidence>
<name>A0A7R8ZXD0_9CRUS</name>
<evidence type="ECO:0000256" key="5">
    <source>
        <dbReference type="ARBA" id="ARBA00022729"/>
    </source>
</evidence>
<dbReference type="Gene3D" id="3.10.100.10">
    <property type="entry name" value="Mannose-Binding Protein A, subunit A"/>
    <property type="match status" value="1"/>
</dbReference>
<dbReference type="InterPro" id="IPR001314">
    <property type="entry name" value="Peptidase_S1A"/>
</dbReference>
<keyword evidence="2" id="KW-0964">Secreted</keyword>
<evidence type="ECO:0000256" key="1">
    <source>
        <dbReference type="ARBA" id="ARBA00004613"/>
    </source>
</evidence>
<keyword evidence="5 13" id="KW-0732">Signal</keyword>
<dbReference type="InterPro" id="IPR001611">
    <property type="entry name" value="Leu-rich_rpt"/>
</dbReference>
<evidence type="ECO:0000256" key="10">
    <source>
        <dbReference type="ARBA" id="ARBA00023157"/>
    </source>
</evidence>
<dbReference type="GO" id="GO:0006508">
    <property type="term" value="P:proteolysis"/>
    <property type="evidence" value="ECO:0007669"/>
    <property type="project" value="UniProtKB-KW"/>
</dbReference>
<dbReference type="FunFam" id="2.40.10.10:FF:000146">
    <property type="entry name" value="Serine protease 53"/>
    <property type="match status" value="1"/>
</dbReference>
<evidence type="ECO:0000256" key="4">
    <source>
        <dbReference type="ARBA" id="ARBA00022670"/>
    </source>
</evidence>
<dbReference type="GO" id="GO:0005576">
    <property type="term" value="C:extracellular region"/>
    <property type="evidence" value="ECO:0007669"/>
    <property type="project" value="UniProtKB-SubCell"/>
</dbReference>
<organism evidence="16">
    <name type="scientific">Darwinula stevensoni</name>
    <dbReference type="NCBI Taxonomy" id="69355"/>
    <lineage>
        <taxon>Eukaryota</taxon>
        <taxon>Metazoa</taxon>
        <taxon>Ecdysozoa</taxon>
        <taxon>Arthropoda</taxon>
        <taxon>Crustacea</taxon>
        <taxon>Oligostraca</taxon>
        <taxon>Ostracoda</taxon>
        <taxon>Podocopa</taxon>
        <taxon>Podocopida</taxon>
        <taxon>Darwinulocopina</taxon>
        <taxon>Darwinuloidea</taxon>
        <taxon>Darwinulidae</taxon>
        <taxon>Darwinula</taxon>
    </lineage>
</organism>
<gene>
    <name evidence="16" type="ORF">DSTB1V02_LOCUS439</name>
</gene>
<dbReference type="InterPro" id="IPR016187">
    <property type="entry name" value="CTDL_fold"/>
</dbReference>
<evidence type="ECO:0000313" key="17">
    <source>
        <dbReference type="Proteomes" id="UP000677054"/>
    </source>
</evidence>
<dbReference type="Pfam" id="PF12799">
    <property type="entry name" value="LRR_4"/>
    <property type="match status" value="1"/>
</dbReference>
<evidence type="ECO:0000256" key="9">
    <source>
        <dbReference type="ARBA" id="ARBA00023145"/>
    </source>
</evidence>
<keyword evidence="17" id="KW-1185">Reference proteome</keyword>
<dbReference type="InterPro" id="IPR025875">
    <property type="entry name" value="Leu-rich_rpt_4"/>
</dbReference>
<dbReference type="SMART" id="SM00020">
    <property type="entry name" value="Tryp_SPc"/>
    <property type="match status" value="1"/>
</dbReference>
<keyword evidence="9" id="KW-0865">Zymogen</keyword>
<dbReference type="SUPFAM" id="SSF50494">
    <property type="entry name" value="Trypsin-like serine proteases"/>
    <property type="match status" value="1"/>
</dbReference>
<dbReference type="Proteomes" id="UP000677054">
    <property type="component" value="Unassembled WGS sequence"/>
</dbReference>
<dbReference type="EMBL" id="LR899548">
    <property type="protein sequence ID" value="CAD7240415.1"/>
    <property type="molecule type" value="Genomic_DNA"/>
</dbReference>
<dbReference type="PROSITE" id="PS51450">
    <property type="entry name" value="LRR"/>
    <property type="match status" value="1"/>
</dbReference>
<dbReference type="InterPro" id="IPR032675">
    <property type="entry name" value="LRR_dom_sf"/>
</dbReference>
<dbReference type="AlphaFoldDB" id="A0A7R8ZXD0"/>
<evidence type="ECO:0000256" key="7">
    <source>
        <dbReference type="ARBA" id="ARBA00022801"/>
    </source>
</evidence>
<comment type="similarity">
    <text evidence="11">Belongs to the peptidase S1 family. CLIP subfamily.</text>
</comment>
<dbReference type="PROSITE" id="PS50041">
    <property type="entry name" value="C_TYPE_LECTIN_2"/>
    <property type="match status" value="1"/>
</dbReference>
<evidence type="ECO:0000256" key="11">
    <source>
        <dbReference type="ARBA" id="ARBA00024195"/>
    </source>
</evidence>
<dbReference type="InterPro" id="IPR003591">
    <property type="entry name" value="Leu-rich_rpt_typical-subtyp"/>
</dbReference>
<dbReference type="PROSITE" id="PS50240">
    <property type="entry name" value="TRYPSIN_DOM"/>
    <property type="match status" value="1"/>
</dbReference>
<protein>
    <submittedName>
        <fullName evidence="16">Uncharacterized protein</fullName>
    </submittedName>
</protein>
<keyword evidence="4 12" id="KW-0645">Protease</keyword>
<sequence length="1038" mass="115872">MNPSLTVLFILFPFFVSAIMEQTCPNEDTSPCTCTKYSDGDVRVDCSSASSAAAISSALTKDSWPSIQLWEFVIEDNVEVAELPEGIFGDLSFQRIFMRNTAVKKIHPTAILPFKRLLTYLAIIDSRLENFPFHILHEFRHLRELRLFNNLLTFVPTFKSESLEILRLNSNKITNLAFDGLVTPKLTWLDLHDNWLTSFPISKSDSLELLGVGGNNITSVKFDGWATPNLKKLYLHNNFLTSVLAFRSESLEILSLDNNKITSVDFDGWATPNLTRLDLDNNLLTFVPAFKSGSLEILHLDDNKIRGVEFDGWVTPKLKELHVYNNLLTSFPAIKSESLEILNLHNNNITSMEFDGWATPRLREFSIAKNPLSRLPSEIIKGMKNLEKFFSSECNLGPTLSRGVLEFKSNALKLVTLWGNNISKLDEEPITGLGPNTEVQLTNNEIVVLFEGIFHPMLDILSKGDGVLYLDGLGPNTEVQLTNNEIIVLSEGIFHPMLDILSKGDGVLYLDVCGKKESQIQLSAGGNASEIGEWPWQAAIYDIKKEDVICGGALIREEWVLTAAHCVVVVGTLRPRKTEEVFVHLGKYYRSYNKTDEHVQIRKVSRIILHKDFNLYSNYDSDIALLKLTRPAVLTARVQLVCLPSRFDLSEAILDSGVTGWVAGWGYDGSDELAAVLTEVQLPVISNRKCVWDTLNFTRDPGVTRTLTSNMFCAGFSADTPFEDFRTVCSGDSGSPMVFLSNSSRDSDWAMEGIVSHFFQKGICSKRRPGQYGIFTKVNRFTQWINTGRFLVFFLCQLTVKGENLRGKTYRQLDGVNASIIYPLLEVFVNSTVICANFCLRITGCRAFSLDMNGEADNFACRLAGANSQVGTPGGGVVSELYYECGVVPEGYVFAAMTGGKVHFLKVSSDARSYADALAACEVEGGRLVMDNGGQAWHDHIKHYIASDFWIGADDRDMDYIYTWLDGTTLSVPFWCPQQPDFYDYGGGGSERCVYMRSTWGECWNDALCSQSRPSLCPPYPHAPLPLCPPYPPAPLIP</sequence>
<dbReference type="PROSITE" id="PS00134">
    <property type="entry name" value="TRYPSIN_HIS"/>
    <property type="match status" value="1"/>
</dbReference>
<dbReference type="InterPro" id="IPR009003">
    <property type="entry name" value="Peptidase_S1_PA"/>
</dbReference>
<dbReference type="Gene3D" id="2.40.10.10">
    <property type="entry name" value="Trypsin-like serine proteases"/>
    <property type="match status" value="2"/>
</dbReference>
<dbReference type="OrthoDB" id="6420457at2759"/>
<dbReference type="InterPro" id="IPR033116">
    <property type="entry name" value="TRYPSIN_SER"/>
</dbReference>
<dbReference type="PROSITE" id="PS00135">
    <property type="entry name" value="TRYPSIN_SER"/>
    <property type="match status" value="1"/>
</dbReference>
<evidence type="ECO:0000313" key="16">
    <source>
        <dbReference type="EMBL" id="CAD7240415.1"/>
    </source>
</evidence>
<keyword evidence="10" id="KW-1015">Disulfide bond</keyword>
<dbReference type="Pfam" id="PF00089">
    <property type="entry name" value="Trypsin"/>
    <property type="match status" value="1"/>
</dbReference>
<keyword evidence="3" id="KW-0433">Leucine-rich repeat</keyword>
<reference evidence="16" key="1">
    <citation type="submission" date="2020-11" db="EMBL/GenBank/DDBJ databases">
        <authorList>
            <person name="Tran Van P."/>
        </authorList>
    </citation>
    <scope>NUCLEOTIDE SEQUENCE</scope>
</reference>
<evidence type="ECO:0000259" key="15">
    <source>
        <dbReference type="PROSITE" id="PS50240"/>
    </source>
</evidence>
<dbReference type="SMART" id="SM00369">
    <property type="entry name" value="LRR_TYP"/>
    <property type="match status" value="10"/>
</dbReference>
<dbReference type="SMART" id="SM00364">
    <property type="entry name" value="LRR_BAC"/>
    <property type="match status" value="7"/>
</dbReference>
<keyword evidence="8 12" id="KW-0720">Serine protease</keyword>
<proteinExistence type="inferred from homology"/>
<comment type="subcellular location">
    <subcellularLocation>
        <location evidence="1">Secreted</location>
    </subcellularLocation>
</comment>
<dbReference type="InterPro" id="IPR001304">
    <property type="entry name" value="C-type_lectin-like"/>
</dbReference>
<feature type="chain" id="PRO_5036402702" evidence="13">
    <location>
        <begin position="19"/>
        <end position="1038"/>
    </location>
</feature>
<dbReference type="InterPro" id="IPR051487">
    <property type="entry name" value="Ser/Thr_Proteases_Immune/Dev"/>
</dbReference>
<dbReference type="InterPro" id="IPR018114">
    <property type="entry name" value="TRYPSIN_HIS"/>
</dbReference>
<dbReference type="PRINTS" id="PR00722">
    <property type="entry name" value="CHYMOTRYPSIN"/>
</dbReference>
<feature type="domain" description="C-type lectin" evidence="14">
    <location>
        <begin position="898"/>
        <end position="1018"/>
    </location>
</feature>
<evidence type="ECO:0000256" key="12">
    <source>
        <dbReference type="RuleBase" id="RU363034"/>
    </source>
</evidence>
<dbReference type="CDD" id="cd00190">
    <property type="entry name" value="Tryp_SPc"/>
    <property type="match status" value="1"/>
</dbReference>
<dbReference type="PANTHER" id="PTHR24256">
    <property type="entry name" value="TRYPTASE-RELATED"/>
    <property type="match status" value="1"/>
</dbReference>
<keyword evidence="6" id="KW-0677">Repeat</keyword>
<dbReference type="InterPro" id="IPR016186">
    <property type="entry name" value="C-type_lectin-like/link_sf"/>
</dbReference>
<evidence type="ECO:0000256" key="8">
    <source>
        <dbReference type="ARBA" id="ARBA00022825"/>
    </source>
</evidence>
<dbReference type="InterPro" id="IPR001254">
    <property type="entry name" value="Trypsin_dom"/>
</dbReference>
<dbReference type="SMART" id="SM00034">
    <property type="entry name" value="CLECT"/>
    <property type="match status" value="1"/>
</dbReference>
<feature type="domain" description="Peptidase S1" evidence="15">
    <location>
        <begin position="523"/>
        <end position="790"/>
    </location>
</feature>
<evidence type="ECO:0000256" key="6">
    <source>
        <dbReference type="ARBA" id="ARBA00022737"/>
    </source>
</evidence>
<evidence type="ECO:0000256" key="2">
    <source>
        <dbReference type="ARBA" id="ARBA00022525"/>
    </source>
</evidence>
<feature type="signal peptide" evidence="13">
    <location>
        <begin position="1"/>
        <end position="18"/>
    </location>
</feature>
<dbReference type="CDD" id="cd00037">
    <property type="entry name" value="CLECT"/>
    <property type="match status" value="1"/>
</dbReference>
<dbReference type="EMBL" id="CAJPEV010000031">
    <property type="protein sequence ID" value="CAG0879115.1"/>
    <property type="molecule type" value="Genomic_DNA"/>
</dbReference>
<dbReference type="InterPro" id="IPR043504">
    <property type="entry name" value="Peptidase_S1_PA_chymotrypsin"/>
</dbReference>
<accession>A0A7R8ZXD0</accession>